<proteinExistence type="predicted"/>
<sequence>METRVFVTEGPRKWQKSRVPTQHGGYICFRTVSPASNSETDFYTIPLYFANNGVGGPVYLKPFFRSGMIPLSSTFVAAGSSSLFCLGGTEERQHTLKPIKQIYRFDTRYPNRGWHVHDFHMLSRRDCHATIAMDGKVFVLGGLECSDDSRAEFFDPIWDSSLPLPQQLPSPLPSNSDKFATAALTDSKRILVASCISEEAYVYHVMTEEWEEWDQKVNFFPKNPVRGEAAVLRNTTLCWFNEYDHVLHAYDLDLKMWLECPIRGLDEVGSQVPGQFLWCSLLSVDCDCLCLLWMDHSYYSNTKLRTIHCTKISVSIKADAWGTYLFDASVISSRSYVLEENCSTLLDALVVLGEGDYGHTDAVDVPRTRCAPVQGLTKGLRWGSSGFNSRRGGGWVGHGCGGITSGGASSGNACFKCGETGHMARDCYQGGRGNSCFKCGETGHMARDCSQGGGGNSSFKYDENCFQGGGRAGRRYTFCRALAQRF</sequence>
<evidence type="ECO:0000313" key="2">
    <source>
        <dbReference type="Proteomes" id="UP000828048"/>
    </source>
</evidence>
<evidence type="ECO:0000313" key="1">
    <source>
        <dbReference type="EMBL" id="KAH7849351.1"/>
    </source>
</evidence>
<organism evidence="1 2">
    <name type="scientific">Vaccinium darrowii</name>
    <dbReference type="NCBI Taxonomy" id="229202"/>
    <lineage>
        <taxon>Eukaryota</taxon>
        <taxon>Viridiplantae</taxon>
        <taxon>Streptophyta</taxon>
        <taxon>Embryophyta</taxon>
        <taxon>Tracheophyta</taxon>
        <taxon>Spermatophyta</taxon>
        <taxon>Magnoliopsida</taxon>
        <taxon>eudicotyledons</taxon>
        <taxon>Gunneridae</taxon>
        <taxon>Pentapetalae</taxon>
        <taxon>asterids</taxon>
        <taxon>Ericales</taxon>
        <taxon>Ericaceae</taxon>
        <taxon>Vaccinioideae</taxon>
        <taxon>Vaccinieae</taxon>
        <taxon>Vaccinium</taxon>
    </lineage>
</organism>
<comment type="caution">
    <text evidence="1">The sequence shown here is derived from an EMBL/GenBank/DDBJ whole genome shotgun (WGS) entry which is preliminary data.</text>
</comment>
<dbReference type="Proteomes" id="UP000828048">
    <property type="component" value="Chromosome 7"/>
</dbReference>
<keyword evidence="2" id="KW-1185">Reference proteome</keyword>
<accession>A0ACB7Y744</accession>
<reference evidence="1 2" key="1">
    <citation type="journal article" date="2021" name="Hortic Res">
        <title>High-quality reference genome and annotation aids understanding of berry development for evergreen blueberry (Vaccinium darrowii).</title>
        <authorList>
            <person name="Yu J."/>
            <person name="Hulse-Kemp A.M."/>
            <person name="Babiker E."/>
            <person name="Staton M."/>
        </authorList>
    </citation>
    <scope>NUCLEOTIDE SEQUENCE [LARGE SCALE GENOMIC DNA]</scope>
    <source>
        <strain evidence="2">cv. NJ 8807/NJ 8810</strain>
        <tissue evidence="1">Young leaf</tissue>
    </source>
</reference>
<protein>
    <submittedName>
        <fullName evidence="1">Uncharacterized protein</fullName>
    </submittedName>
</protein>
<gene>
    <name evidence="1" type="ORF">Vadar_016631</name>
</gene>
<dbReference type="EMBL" id="CM037157">
    <property type="protein sequence ID" value="KAH7849351.1"/>
    <property type="molecule type" value="Genomic_DNA"/>
</dbReference>
<name>A0ACB7Y744_9ERIC</name>